<accession>A0A927ZTA5</accession>
<organism evidence="1 2">
    <name type="scientific">Clostridium sulfidigenes</name>
    <dbReference type="NCBI Taxonomy" id="318464"/>
    <lineage>
        <taxon>Bacteria</taxon>
        <taxon>Bacillati</taxon>
        <taxon>Bacillota</taxon>
        <taxon>Clostridia</taxon>
        <taxon>Eubacteriales</taxon>
        <taxon>Clostridiaceae</taxon>
        <taxon>Clostridium</taxon>
    </lineage>
</organism>
<dbReference type="EMBL" id="SVCM01000071">
    <property type="protein sequence ID" value="MBE6059743.1"/>
    <property type="molecule type" value="Genomic_DNA"/>
</dbReference>
<name>A0A927ZTA5_9CLOT</name>
<proteinExistence type="predicted"/>
<sequence length="289" mass="34050">MINIIDTFKDYKGFMEENLNKEPKEKMELWEKFYNSNFPEMGRKCKEDYESEGYNWKEIGLTMVFNRSEEDFPNMIEGYKNLLKTFNGIEEKVKAIFHIEMDINIVLYRGLLNSAGWVDEYEGKRAMLFGVDKIAKLGWQQEEKIDALVCHELCHVVHFQIRGESKLPKQVEQSKYNEGIWNIYEEGFAQYFQQVLGESSFDSRGEQWSIDCEELEKELKLKYVEALKEKEKGTRDFYGDWFKVLGISDVGYFLGAKLIGELSKRYTVEDIAAMDFNLIEKEVLSYLKS</sequence>
<gene>
    <name evidence="1" type="ORF">E7215_06165</name>
</gene>
<evidence type="ECO:0000313" key="1">
    <source>
        <dbReference type="EMBL" id="MBE6059743.1"/>
    </source>
</evidence>
<comment type="caution">
    <text evidence="1">The sequence shown here is derived from an EMBL/GenBank/DDBJ whole genome shotgun (WGS) entry which is preliminary data.</text>
</comment>
<evidence type="ECO:0000313" key="2">
    <source>
        <dbReference type="Proteomes" id="UP000768462"/>
    </source>
</evidence>
<evidence type="ECO:0008006" key="3">
    <source>
        <dbReference type="Google" id="ProtNLM"/>
    </source>
</evidence>
<dbReference type="AlphaFoldDB" id="A0A927ZTA5"/>
<dbReference type="Proteomes" id="UP000768462">
    <property type="component" value="Unassembled WGS sequence"/>
</dbReference>
<reference evidence="1" key="1">
    <citation type="submission" date="2019-04" db="EMBL/GenBank/DDBJ databases">
        <title>Evolution of Biomass-Degrading Anaerobic Consortia Revealed by Metagenomics.</title>
        <authorList>
            <person name="Peng X."/>
        </authorList>
    </citation>
    <scope>NUCLEOTIDE SEQUENCE</scope>
    <source>
        <strain evidence="1">SIG254</strain>
    </source>
</reference>
<protein>
    <recommendedName>
        <fullName evidence="3">DUF2268 domain-containing protein</fullName>
    </recommendedName>
</protein>